<accession>A0ABM2YER2</accession>
<evidence type="ECO:0000256" key="1">
    <source>
        <dbReference type="SAM" id="MobiDB-lite"/>
    </source>
</evidence>
<keyword evidence="3" id="KW-1185">Reference proteome</keyword>
<feature type="chain" id="PRO_5045979035" evidence="2">
    <location>
        <begin position="18"/>
        <end position="146"/>
    </location>
</feature>
<gene>
    <name evidence="4" type="primary">LOC121143793</name>
</gene>
<feature type="region of interest" description="Disordered" evidence="1">
    <location>
        <begin position="20"/>
        <end position="43"/>
    </location>
</feature>
<name>A0ABM2YER2_MESAU</name>
<proteinExistence type="predicted"/>
<feature type="region of interest" description="Disordered" evidence="1">
    <location>
        <begin position="115"/>
        <end position="146"/>
    </location>
</feature>
<reference evidence="4" key="1">
    <citation type="submission" date="2025-08" db="UniProtKB">
        <authorList>
            <consortium name="RefSeq"/>
        </authorList>
    </citation>
    <scope>IDENTIFICATION</scope>
    <source>
        <tissue evidence="4">Liver</tissue>
    </source>
</reference>
<protein>
    <submittedName>
        <fullName evidence="4">Cathepsin J-like isoform X1</fullName>
    </submittedName>
</protein>
<evidence type="ECO:0000313" key="4">
    <source>
        <dbReference type="RefSeq" id="XP_040612165.1"/>
    </source>
</evidence>
<feature type="signal peptide" evidence="2">
    <location>
        <begin position="1"/>
        <end position="17"/>
    </location>
</feature>
<feature type="compositionally biased region" description="Acidic residues" evidence="1">
    <location>
        <begin position="72"/>
        <end position="83"/>
    </location>
</feature>
<feature type="region of interest" description="Disordered" evidence="1">
    <location>
        <begin position="62"/>
        <end position="94"/>
    </location>
</feature>
<feature type="compositionally biased region" description="Low complexity" evidence="1">
    <location>
        <begin position="28"/>
        <end position="41"/>
    </location>
</feature>
<dbReference type="Proteomes" id="UP000886700">
    <property type="component" value="Unplaced"/>
</dbReference>
<dbReference type="GeneID" id="121143793"/>
<evidence type="ECO:0000256" key="2">
    <source>
        <dbReference type="SAM" id="SignalP"/>
    </source>
</evidence>
<keyword evidence="2" id="KW-0732">Signal</keyword>
<organism evidence="3 4">
    <name type="scientific">Mesocricetus auratus</name>
    <name type="common">Golden hamster</name>
    <dbReference type="NCBI Taxonomy" id="10036"/>
    <lineage>
        <taxon>Eukaryota</taxon>
        <taxon>Metazoa</taxon>
        <taxon>Chordata</taxon>
        <taxon>Craniata</taxon>
        <taxon>Vertebrata</taxon>
        <taxon>Euteleostomi</taxon>
        <taxon>Mammalia</taxon>
        <taxon>Eutheria</taxon>
        <taxon>Euarchontoglires</taxon>
        <taxon>Glires</taxon>
        <taxon>Rodentia</taxon>
        <taxon>Myomorpha</taxon>
        <taxon>Muroidea</taxon>
        <taxon>Cricetidae</taxon>
        <taxon>Cricetinae</taxon>
        <taxon>Mesocricetus</taxon>
    </lineage>
</organism>
<dbReference type="RefSeq" id="XP_040612165.1">
    <property type="nucleotide sequence ID" value="XM_040756231.1"/>
</dbReference>
<evidence type="ECO:0000313" key="3">
    <source>
        <dbReference type="Proteomes" id="UP000886700"/>
    </source>
</evidence>
<sequence>MAPAVFLVILGLAVVSASKSSDPSLGAEQQEQPIENQQNNEGFRRELWEEFMKKVELYNKKNGKNSDSVQAETEDADDLENDQNDGGFNLEMDDFDDLNDSEFKNIMDKLLFPMFGEEETTEAQPTDEAPKFEGLAGKGAPVQNQK</sequence>